<dbReference type="PANTHER" id="PTHR43673:SF10">
    <property type="entry name" value="NADH DEHYDROGENASE_NAD(P)H NITROREDUCTASE XCC3605-RELATED"/>
    <property type="match status" value="1"/>
</dbReference>
<comment type="caution">
    <text evidence="4">The sequence shown here is derived from an EMBL/GenBank/DDBJ whole genome shotgun (WGS) entry which is preliminary data.</text>
</comment>
<reference evidence="4 5" key="1">
    <citation type="journal article" date="2011" name="J. Bacteriol.">
        <title>Genome sequence of the algicidal bacterium Kordia algicida OT-1.</title>
        <authorList>
            <person name="Lee H.S."/>
            <person name="Kang S.G."/>
            <person name="Kwon K.K."/>
            <person name="Lee J.H."/>
            <person name="Kim S.J."/>
        </authorList>
    </citation>
    <scope>NUCLEOTIDE SEQUENCE [LARGE SCALE GENOMIC DNA]</scope>
    <source>
        <strain evidence="4 5">OT-1</strain>
    </source>
</reference>
<organism evidence="4 5">
    <name type="scientific">Kordia algicida OT-1</name>
    <dbReference type="NCBI Taxonomy" id="391587"/>
    <lineage>
        <taxon>Bacteria</taxon>
        <taxon>Pseudomonadati</taxon>
        <taxon>Bacteroidota</taxon>
        <taxon>Flavobacteriia</taxon>
        <taxon>Flavobacteriales</taxon>
        <taxon>Flavobacteriaceae</taxon>
        <taxon>Kordia</taxon>
    </lineage>
</organism>
<dbReference type="eggNOG" id="COG0778">
    <property type="taxonomic scope" value="Bacteria"/>
</dbReference>
<sequence>MTPEKTVTEAIQHRRSVRVFDKNIEIDPEKVKNCLKNAVLAPTSSNLQLWEFYHVTDKTTLKQLTTACLGQNAAKTAKQLVVVVARKDLWKQRAKANVHFLKSQFGDKPKEEYSKREKFALNYYQKLIPPIYAEFLGIYGWIKYAFFNIVGLFRPIYRQVRLSDLRIVAHKSAGLAAQNFMISMAAIGYDTCPMEGSDTLRVKKILKLPRGAEINMIIGCGVRSENGIYGPQFRVPFETTYQEI</sequence>
<evidence type="ECO:0000256" key="1">
    <source>
        <dbReference type="ARBA" id="ARBA00007118"/>
    </source>
</evidence>
<dbReference type="Gene3D" id="3.40.109.10">
    <property type="entry name" value="NADH Oxidase"/>
    <property type="match status" value="1"/>
</dbReference>
<dbReference type="STRING" id="391587.KAOT1_07213"/>
<dbReference type="Proteomes" id="UP000002945">
    <property type="component" value="Unassembled WGS sequence"/>
</dbReference>
<dbReference type="RefSeq" id="WP_007094009.1">
    <property type="nucleotide sequence ID" value="NZ_CP142125.1"/>
</dbReference>
<accession>A9DWX6</accession>
<dbReference type="OrthoDB" id="9809288at2"/>
<dbReference type="EMBL" id="ABIB01000005">
    <property type="protein sequence ID" value="EDP95938.1"/>
    <property type="molecule type" value="Genomic_DNA"/>
</dbReference>
<keyword evidence="2" id="KW-0560">Oxidoreductase</keyword>
<feature type="domain" description="Nitroreductase" evidence="3">
    <location>
        <begin position="11"/>
        <end position="221"/>
    </location>
</feature>
<comment type="similarity">
    <text evidence="1">Belongs to the nitroreductase family.</text>
</comment>
<dbReference type="PANTHER" id="PTHR43673">
    <property type="entry name" value="NAD(P)H NITROREDUCTASE YDGI-RELATED"/>
    <property type="match status" value="1"/>
</dbReference>
<dbReference type="InterPro" id="IPR000415">
    <property type="entry name" value="Nitroreductase-like"/>
</dbReference>
<gene>
    <name evidence="4" type="ORF">KAOT1_07213</name>
</gene>
<dbReference type="Pfam" id="PF00881">
    <property type="entry name" value="Nitroreductase"/>
    <property type="match status" value="1"/>
</dbReference>
<dbReference type="HOGENOM" id="CLU_070764_4_3_10"/>
<evidence type="ECO:0000259" key="3">
    <source>
        <dbReference type="Pfam" id="PF00881"/>
    </source>
</evidence>
<dbReference type="InterPro" id="IPR029479">
    <property type="entry name" value="Nitroreductase"/>
</dbReference>
<proteinExistence type="inferred from homology"/>
<dbReference type="AlphaFoldDB" id="A9DWX6"/>
<protein>
    <submittedName>
        <fullName evidence="4">NAD(P)H-flavin oxidoreductase</fullName>
    </submittedName>
</protein>
<evidence type="ECO:0000256" key="2">
    <source>
        <dbReference type="ARBA" id="ARBA00023002"/>
    </source>
</evidence>
<evidence type="ECO:0000313" key="5">
    <source>
        <dbReference type="Proteomes" id="UP000002945"/>
    </source>
</evidence>
<evidence type="ECO:0000313" key="4">
    <source>
        <dbReference type="EMBL" id="EDP95938.1"/>
    </source>
</evidence>
<dbReference type="GO" id="GO:0016491">
    <property type="term" value="F:oxidoreductase activity"/>
    <property type="evidence" value="ECO:0007669"/>
    <property type="project" value="UniProtKB-KW"/>
</dbReference>
<dbReference type="SUPFAM" id="SSF55469">
    <property type="entry name" value="FMN-dependent nitroreductase-like"/>
    <property type="match status" value="1"/>
</dbReference>
<keyword evidence="5" id="KW-1185">Reference proteome</keyword>
<name>A9DWX6_9FLAO</name>